<evidence type="ECO:0000259" key="3">
    <source>
        <dbReference type="Pfam" id="PF04840"/>
    </source>
</evidence>
<dbReference type="PANTHER" id="PTHR12811">
    <property type="entry name" value="VACUOLAR PROTEIN SORTING VPS16"/>
    <property type="match status" value="1"/>
</dbReference>
<evidence type="ECO:0000256" key="1">
    <source>
        <dbReference type="ARBA" id="ARBA00009250"/>
    </source>
</evidence>
<dbReference type="InParanoid" id="A0A165K1W7"/>
<proteinExistence type="inferred from homology"/>
<evidence type="ECO:0000313" key="6">
    <source>
        <dbReference type="Proteomes" id="UP000076842"/>
    </source>
</evidence>
<protein>
    <recommendedName>
        <fullName evidence="2">Probable vacuolar protein sorting-associated protein 16 homolog</fullName>
    </recommendedName>
</protein>
<dbReference type="Pfam" id="PF04840">
    <property type="entry name" value="Vps16_C"/>
    <property type="match status" value="1"/>
</dbReference>
<dbReference type="InterPro" id="IPR006925">
    <property type="entry name" value="Vps16_C"/>
</dbReference>
<dbReference type="GO" id="GO:0003779">
    <property type="term" value="F:actin binding"/>
    <property type="evidence" value="ECO:0007669"/>
    <property type="project" value="TreeGrafter"/>
</dbReference>
<dbReference type="PANTHER" id="PTHR12811:SF0">
    <property type="entry name" value="VACUOLAR PROTEIN SORTING-ASSOCIATED PROTEIN 16 HOMOLOG"/>
    <property type="match status" value="1"/>
</dbReference>
<keyword evidence="2" id="KW-0813">Transport</keyword>
<dbReference type="InterPro" id="IPR036322">
    <property type="entry name" value="WD40_repeat_dom_sf"/>
</dbReference>
<reference evidence="5 6" key="1">
    <citation type="journal article" date="2016" name="Mol. Biol. Evol.">
        <title>Comparative Genomics of Early-Diverging Mushroom-Forming Fungi Provides Insights into the Origins of Lignocellulose Decay Capabilities.</title>
        <authorList>
            <person name="Nagy L.G."/>
            <person name="Riley R."/>
            <person name="Tritt A."/>
            <person name="Adam C."/>
            <person name="Daum C."/>
            <person name="Floudas D."/>
            <person name="Sun H."/>
            <person name="Yadav J.S."/>
            <person name="Pangilinan J."/>
            <person name="Larsson K.H."/>
            <person name="Matsuura K."/>
            <person name="Barry K."/>
            <person name="Labutti K."/>
            <person name="Kuo R."/>
            <person name="Ohm R.A."/>
            <person name="Bhattacharya S.S."/>
            <person name="Shirouzu T."/>
            <person name="Yoshinaga Y."/>
            <person name="Martin F.M."/>
            <person name="Grigoriev I.V."/>
            <person name="Hibbett D.S."/>
        </authorList>
    </citation>
    <scope>NUCLEOTIDE SEQUENCE [LARGE SCALE GENOMIC DNA]</scope>
    <source>
        <strain evidence="5 6">HHB12733</strain>
    </source>
</reference>
<keyword evidence="6" id="KW-1185">Reference proteome</keyword>
<evidence type="ECO:0000313" key="5">
    <source>
        <dbReference type="EMBL" id="KZT62561.1"/>
    </source>
</evidence>
<feature type="domain" description="Vps16 N-terminal" evidence="4">
    <location>
        <begin position="7"/>
        <end position="415"/>
    </location>
</feature>
<dbReference type="InterPro" id="IPR038132">
    <property type="entry name" value="Vps16_C_sf"/>
</dbReference>
<dbReference type="OrthoDB" id="1792at2759"/>
<dbReference type="GO" id="GO:0006886">
    <property type="term" value="P:intracellular protein transport"/>
    <property type="evidence" value="ECO:0007669"/>
    <property type="project" value="InterPro"/>
</dbReference>
<dbReference type="GO" id="GO:0098588">
    <property type="term" value="C:bounding membrane of organelle"/>
    <property type="evidence" value="ECO:0007669"/>
    <property type="project" value="UniProtKB-ARBA"/>
</dbReference>
<name>A0A165K1W7_9BASI</name>
<organism evidence="5 6">
    <name type="scientific">Calocera cornea HHB12733</name>
    <dbReference type="NCBI Taxonomy" id="1353952"/>
    <lineage>
        <taxon>Eukaryota</taxon>
        <taxon>Fungi</taxon>
        <taxon>Dikarya</taxon>
        <taxon>Basidiomycota</taxon>
        <taxon>Agaricomycotina</taxon>
        <taxon>Dacrymycetes</taxon>
        <taxon>Dacrymycetales</taxon>
        <taxon>Dacrymycetaceae</taxon>
        <taxon>Calocera</taxon>
    </lineage>
</organism>
<keyword evidence="2" id="KW-0653">Protein transport</keyword>
<gene>
    <name evidence="5" type="ORF">CALCODRAFT_548952</name>
</gene>
<dbReference type="GO" id="GO:0042144">
    <property type="term" value="P:vacuole fusion, non-autophagic"/>
    <property type="evidence" value="ECO:0007669"/>
    <property type="project" value="TreeGrafter"/>
</dbReference>
<dbReference type="FunFam" id="1.10.150.780:FF:000001">
    <property type="entry name" value="Vacuolar protein sorting-associated protein 16 homolog"/>
    <property type="match status" value="1"/>
</dbReference>
<dbReference type="SUPFAM" id="SSF50978">
    <property type="entry name" value="WD40 repeat-like"/>
    <property type="match status" value="1"/>
</dbReference>
<feature type="domain" description="Vps16 C-terminal" evidence="3">
    <location>
        <begin position="515"/>
        <end position="827"/>
    </location>
</feature>
<dbReference type="Proteomes" id="UP000076842">
    <property type="component" value="Unassembled WGS sequence"/>
</dbReference>
<dbReference type="InterPro" id="IPR016534">
    <property type="entry name" value="VPS16"/>
</dbReference>
<dbReference type="EMBL" id="KV423916">
    <property type="protein sequence ID" value="KZT62561.1"/>
    <property type="molecule type" value="Genomic_DNA"/>
</dbReference>
<evidence type="ECO:0000256" key="2">
    <source>
        <dbReference type="PIRNR" id="PIRNR007949"/>
    </source>
</evidence>
<dbReference type="PIRSF" id="PIRSF007949">
    <property type="entry name" value="VPS16"/>
    <property type="match status" value="1"/>
</dbReference>
<dbReference type="Gene3D" id="1.10.150.780">
    <property type="entry name" value="Vps16, C-terminal region"/>
    <property type="match status" value="1"/>
</dbReference>
<dbReference type="Gene3D" id="2.130.10.10">
    <property type="entry name" value="YVTN repeat-like/Quinoprotein amine dehydrogenase"/>
    <property type="match status" value="1"/>
</dbReference>
<dbReference type="Pfam" id="PF04841">
    <property type="entry name" value="Vps16_N"/>
    <property type="match status" value="1"/>
</dbReference>
<dbReference type="AlphaFoldDB" id="A0A165K1W7"/>
<accession>A0A165K1W7</accession>
<sequence length="840" mass="94566">MAPSDHPTSNWEPMQDGTVFYRKQELYSMQWKVQDLSDYKVVGARYGGPLAIVRDEHKVVALGGGQRYTKPQIQLYSSSGGLISTLSWDQGKMVCMGWTLDERLVVLNEEGLYRVYDLQGEYEQFSLGQEAQEEGVMDAQIHETGLVAITGSLNFLEIRGWEGGKAQTMASTGLSSPPNCWAIMPPELTVSRHAEVLISTESTIFTLDNLECVDQRVSRGPFTFIAVSPNGKALALLTKDNILWVVSSDFQGELAESDLSLEGVSGPPKQVVWCGNDSLVLIWDILVLMMGPYGDSLRYYYVSPVHGVGEIDGVRIVGAEKCDFLQRVPPSTYAVFRPGSTSPGATLFDAMTHFEKKSPKADENIRSIRPELVAAVDACIDAAAQEWEPYWQKKLLNAASFGRAFLDLYDPSEFVTVGQTLKVLNAARYYEIGIPITYTQYQHTSPEHLVARLTSRNLHLLALRVSAYLQIKADPVLKHWACAKIAQTKGVTISEKDDEDICKTIVSKFRGQYGVSYADIARRAWQLGRTRLATLLLEHEPRTEDQVPLLLSMKEDRLALKKAIDSGDTDMVYHVLLSLKRRLNLGDFFRLIEDGGPALVPAANLLQVYARQQNRELLRDFYFQDDRRTDSAVLKLQEASEATDMVDRTAAIRAAGKSFSEDKDRAFEARMMDEYAKLLLLQQTLEKDADGRVPFIGLSVNETIYKCITTGQSKKADRVRSDWKVPDKRFWYIKLHALTESRDWEGLDAFAKQKRSPIGYEPFVNHLLSKGFPNQAKNFVPRCDAKQRVDLYVKCGDWRAAGAECKERNDKARLDQLRRMAPNNLVQRELDQIASSMNTR</sequence>
<dbReference type="GO" id="GO:0016197">
    <property type="term" value="P:endosomal transport"/>
    <property type="evidence" value="ECO:0007669"/>
    <property type="project" value="TreeGrafter"/>
</dbReference>
<dbReference type="InterPro" id="IPR006926">
    <property type="entry name" value="Vps16_N"/>
</dbReference>
<comment type="similarity">
    <text evidence="1 2">Belongs to the VPS16 family.</text>
</comment>
<dbReference type="FunCoup" id="A0A165K1W7">
    <property type="interactions" value="751"/>
</dbReference>
<dbReference type="STRING" id="1353952.A0A165K1W7"/>
<dbReference type="GO" id="GO:0005768">
    <property type="term" value="C:endosome"/>
    <property type="evidence" value="ECO:0007669"/>
    <property type="project" value="TreeGrafter"/>
</dbReference>
<comment type="function">
    <text evidence="2">Essential for vacuolar protein sorting. Required for vacuole biogenesis, stability and to maintain vacuole morphology.</text>
</comment>
<evidence type="ECO:0000259" key="4">
    <source>
        <dbReference type="Pfam" id="PF04841"/>
    </source>
</evidence>
<dbReference type="GO" id="GO:0030897">
    <property type="term" value="C:HOPS complex"/>
    <property type="evidence" value="ECO:0007669"/>
    <property type="project" value="TreeGrafter"/>
</dbReference>
<dbReference type="InterPro" id="IPR015943">
    <property type="entry name" value="WD40/YVTN_repeat-like_dom_sf"/>
</dbReference>